<organism evidence="1 2">
    <name type="scientific">Brassica rapa subsp. trilocularis</name>
    <dbReference type="NCBI Taxonomy" id="1813537"/>
    <lineage>
        <taxon>Eukaryota</taxon>
        <taxon>Viridiplantae</taxon>
        <taxon>Streptophyta</taxon>
        <taxon>Embryophyta</taxon>
        <taxon>Tracheophyta</taxon>
        <taxon>Spermatophyta</taxon>
        <taxon>Magnoliopsida</taxon>
        <taxon>eudicotyledons</taxon>
        <taxon>Gunneridae</taxon>
        <taxon>Pentapetalae</taxon>
        <taxon>rosids</taxon>
        <taxon>malvids</taxon>
        <taxon>Brassicales</taxon>
        <taxon>Brassicaceae</taxon>
        <taxon>Brassiceae</taxon>
        <taxon>Brassica</taxon>
    </lineage>
</organism>
<gene>
    <name evidence="1" type="primary">A04p011760.1_BraROA</name>
    <name evidence="1" type="ORF">IGI04_014934</name>
</gene>
<protein>
    <submittedName>
        <fullName evidence="1">Uncharacterized protein</fullName>
    </submittedName>
</protein>
<accession>A0ABQ7MNQ9</accession>
<name>A0ABQ7MNQ9_BRACM</name>
<proteinExistence type="predicted"/>
<evidence type="ECO:0000313" key="2">
    <source>
        <dbReference type="Proteomes" id="UP000823674"/>
    </source>
</evidence>
<comment type="caution">
    <text evidence="1">The sequence shown here is derived from an EMBL/GenBank/DDBJ whole genome shotgun (WGS) entry which is preliminary data.</text>
</comment>
<evidence type="ECO:0000313" key="1">
    <source>
        <dbReference type="EMBL" id="KAG5400327.1"/>
    </source>
</evidence>
<reference evidence="1 2" key="1">
    <citation type="submission" date="2021-03" db="EMBL/GenBank/DDBJ databases">
        <authorList>
            <person name="King G.J."/>
            <person name="Bancroft I."/>
            <person name="Baten A."/>
            <person name="Bloomfield J."/>
            <person name="Borpatragohain P."/>
            <person name="He Z."/>
            <person name="Irish N."/>
            <person name="Irwin J."/>
            <person name="Liu K."/>
            <person name="Mauleon R.P."/>
            <person name="Moore J."/>
            <person name="Morris R."/>
            <person name="Ostergaard L."/>
            <person name="Wang B."/>
            <person name="Wells R."/>
        </authorList>
    </citation>
    <scope>NUCLEOTIDE SEQUENCE [LARGE SCALE GENOMIC DNA]</scope>
    <source>
        <strain evidence="1">R-o-18</strain>
        <tissue evidence="1">Leaf</tissue>
    </source>
</reference>
<dbReference type="EMBL" id="JADBGQ010000004">
    <property type="protein sequence ID" value="KAG5400327.1"/>
    <property type="molecule type" value="Genomic_DNA"/>
</dbReference>
<sequence>MPGVHHTLTPSPEEDIYTKDEVMEIIKKGMIDQDKMYDKMHQTMDTLLSSPQQHCLDKQNNGGAAAETRIY</sequence>
<keyword evidence="2" id="KW-1185">Reference proteome</keyword>
<dbReference type="Proteomes" id="UP000823674">
    <property type="component" value="Chromosome A04"/>
</dbReference>